<dbReference type="EMBL" id="CP073078">
    <property type="protein sequence ID" value="QUD90821.1"/>
    <property type="molecule type" value="Genomic_DNA"/>
</dbReference>
<dbReference type="NCBIfam" id="TIGR01179">
    <property type="entry name" value="galE"/>
    <property type="match status" value="1"/>
</dbReference>
<protein>
    <recommendedName>
        <fullName evidence="6 10">UDP-glucose 4-epimerase</fullName>
        <ecNumber evidence="5 10">5.1.3.2</ecNumber>
    </recommendedName>
</protein>
<keyword evidence="8 10" id="KW-0413">Isomerase</keyword>
<dbReference type="SUPFAM" id="SSF51735">
    <property type="entry name" value="NAD(P)-binding Rossmann-fold domains"/>
    <property type="match status" value="1"/>
</dbReference>
<feature type="domain" description="NAD-dependent epimerase/dehydratase" evidence="11">
    <location>
        <begin position="5"/>
        <end position="255"/>
    </location>
</feature>
<evidence type="ECO:0000256" key="3">
    <source>
        <dbReference type="ARBA" id="ARBA00004947"/>
    </source>
</evidence>
<dbReference type="GO" id="GO:0003978">
    <property type="term" value="F:UDP-glucose 4-epimerase activity"/>
    <property type="evidence" value="ECO:0007669"/>
    <property type="project" value="UniProtKB-UniRule"/>
</dbReference>
<comment type="cofactor">
    <cofactor evidence="2 10">
        <name>NAD(+)</name>
        <dbReference type="ChEBI" id="CHEBI:57540"/>
    </cofactor>
</comment>
<keyword evidence="13" id="KW-1185">Reference proteome</keyword>
<dbReference type="Pfam" id="PF01370">
    <property type="entry name" value="Epimerase"/>
    <property type="match status" value="1"/>
</dbReference>
<sequence>MVESILVAGGAGYVGSHACKALDLAGYQPVTLDNLATGHADAVKWGPFVQADIRDAETVRRTVREHNITAVMHFAASSLVGESMVRPELYYENNVIATLRFLEALTAEGIRQIVFSSTAAVYGAAEAELIPETAPLVPTNTYGETKRAIEGALSWMAPVHGFSWAALRYFNAAGADEAAEIGERHDPETHLIPNLVRATLGTGPGLKVFGTDYPTPDGSCVRDYIHVADLADAHLAALAWLRAGPSGQGRPFNLGTGKGLSVLEVVKAGERVLGKTPPHELAGRRAGDPPRLVADPSAAQTAFNWRATRSDAETLIRTAAAFERTRM</sequence>
<comment type="pathway">
    <text evidence="3 10">Carbohydrate metabolism; galactose metabolism.</text>
</comment>
<dbReference type="InterPro" id="IPR005886">
    <property type="entry name" value="UDP_G4E"/>
</dbReference>
<keyword evidence="9 10" id="KW-0119">Carbohydrate metabolism</keyword>
<dbReference type="Proteomes" id="UP000676409">
    <property type="component" value="Chromosome"/>
</dbReference>
<dbReference type="PANTHER" id="PTHR43725">
    <property type="entry name" value="UDP-GLUCOSE 4-EPIMERASE"/>
    <property type="match status" value="1"/>
</dbReference>
<dbReference type="EC" id="5.1.3.2" evidence="5 10"/>
<dbReference type="AlphaFoldDB" id="A0A975G693"/>
<comment type="subunit">
    <text evidence="10">Homodimer.</text>
</comment>
<evidence type="ECO:0000256" key="4">
    <source>
        <dbReference type="ARBA" id="ARBA00007637"/>
    </source>
</evidence>
<dbReference type="Gene3D" id="3.40.50.720">
    <property type="entry name" value="NAD(P)-binding Rossmann-like Domain"/>
    <property type="match status" value="1"/>
</dbReference>
<gene>
    <name evidence="12" type="primary">galE</name>
    <name evidence="12" type="ORF">KCG34_16995</name>
</gene>
<reference evidence="12" key="1">
    <citation type="submission" date="2021-04" db="EMBL/GenBank/DDBJ databases">
        <title>The complete genome sequence of Caulobacter sp. S6.</title>
        <authorList>
            <person name="Tang Y."/>
            <person name="Ouyang W."/>
            <person name="Liu Q."/>
            <person name="Huang B."/>
            <person name="Guo Z."/>
            <person name="Lei P."/>
        </authorList>
    </citation>
    <scope>NUCLEOTIDE SEQUENCE</scope>
    <source>
        <strain evidence="12">S6</strain>
    </source>
</reference>
<accession>A0A975G693</accession>
<dbReference type="PANTHER" id="PTHR43725:SF53">
    <property type="entry name" value="UDP-ARABINOSE 4-EPIMERASE 1"/>
    <property type="match status" value="1"/>
</dbReference>
<evidence type="ECO:0000256" key="9">
    <source>
        <dbReference type="ARBA" id="ARBA00023277"/>
    </source>
</evidence>
<evidence type="ECO:0000256" key="7">
    <source>
        <dbReference type="ARBA" id="ARBA00023027"/>
    </source>
</evidence>
<dbReference type="CDD" id="cd05247">
    <property type="entry name" value="UDP_G4E_1_SDR_e"/>
    <property type="match status" value="1"/>
</dbReference>
<proteinExistence type="inferred from homology"/>
<evidence type="ECO:0000313" key="12">
    <source>
        <dbReference type="EMBL" id="QUD90821.1"/>
    </source>
</evidence>
<evidence type="ECO:0000256" key="2">
    <source>
        <dbReference type="ARBA" id="ARBA00001911"/>
    </source>
</evidence>
<dbReference type="InterPro" id="IPR036291">
    <property type="entry name" value="NAD(P)-bd_dom_sf"/>
</dbReference>
<name>A0A975G693_9CAUL</name>
<dbReference type="GO" id="GO:0033499">
    <property type="term" value="P:galactose catabolic process via UDP-galactose, Leloir pathway"/>
    <property type="evidence" value="ECO:0007669"/>
    <property type="project" value="TreeGrafter"/>
</dbReference>
<comment type="similarity">
    <text evidence="4 10">Belongs to the NAD(P)-dependent epimerase/dehydratase family.</text>
</comment>
<comment type="catalytic activity">
    <reaction evidence="1 10">
        <text>UDP-alpha-D-glucose = UDP-alpha-D-galactose</text>
        <dbReference type="Rhea" id="RHEA:22168"/>
        <dbReference type="ChEBI" id="CHEBI:58885"/>
        <dbReference type="ChEBI" id="CHEBI:66914"/>
        <dbReference type="EC" id="5.1.3.2"/>
    </reaction>
</comment>
<evidence type="ECO:0000259" key="11">
    <source>
        <dbReference type="Pfam" id="PF01370"/>
    </source>
</evidence>
<evidence type="ECO:0000313" key="13">
    <source>
        <dbReference type="Proteomes" id="UP000676409"/>
    </source>
</evidence>
<keyword evidence="7 10" id="KW-0520">NAD</keyword>
<dbReference type="Gene3D" id="3.90.25.10">
    <property type="entry name" value="UDP-galactose 4-epimerase, domain 1"/>
    <property type="match status" value="1"/>
</dbReference>
<evidence type="ECO:0000256" key="10">
    <source>
        <dbReference type="RuleBase" id="RU366046"/>
    </source>
</evidence>
<dbReference type="KEGG" id="caul:KCG34_16995"/>
<evidence type="ECO:0000256" key="6">
    <source>
        <dbReference type="ARBA" id="ARBA00018569"/>
    </source>
</evidence>
<evidence type="ECO:0000256" key="1">
    <source>
        <dbReference type="ARBA" id="ARBA00000083"/>
    </source>
</evidence>
<organism evidence="12 13">
    <name type="scientific">Phenylobacterium montanum</name>
    <dbReference type="NCBI Taxonomy" id="2823693"/>
    <lineage>
        <taxon>Bacteria</taxon>
        <taxon>Pseudomonadati</taxon>
        <taxon>Pseudomonadota</taxon>
        <taxon>Alphaproteobacteria</taxon>
        <taxon>Caulobacterales</taxon>
        <taxon>Caulobacteraceae</taxon>
        <taxon>Phenylobacterium</taxon>
    </lineage>
</organism>
<evidence type="ECO:0000256" key="5">
    <source>
        <dbReference type="ARBA" id="ARBA00013189"/>
    </source>
</evidence>
<evidence type="ECO:0000256" key="8">
    <source>
        <dbReference type="ARBA" id="ARBA00023235"/>
    </source>
</evidence>
<dbReference type="InterPro" id="IPR001509">
    <property type="entry name" value="Epimerase_deHydtase"/>
</dbReference>